<organism evidence="1 2">
    <name type="scientific">Heterorhabditis bacteriophora</name>
    <name type="common">Entomopathogenic nematode worm</name>
    <dbReference type="NCBI Taxonomy" id="37862"/>
    <lineage>
        <taxon>Eukaryota</taxon>
        <taxon>Metazoa</taxon>
        <taxon>Ecdysozoa</taxon>
        <taxon>Nematoda</taxon>
        <taxon>Chromadorea</taxon>
        <taxon>Rhabditida</taxon>
        <taxon>Rhabditina</taxon>
        <taxon>Rhabditomorpha</taxon>
        <taxon>Strongyloidea</taxon>
        <taxon>Heterorhabditidae</taxon>
        <taxon>Heterorhabditis</taxon>
    </lineage>
</organism>
<protein>
    <submittedName>
        <fullName evidence="2">Ovule protein</fullName>
    </submittedName>
</protein>
<sequence>MDWMWSWKDTMFYGICSCSSGGGVDLEPIPNEKYHLSFLLPPLNMRIRPNETLALFLSYPRLISDAMLPFV</sequence>
<proteinExistence type="predicted"/>
<dbReference type="Proteomes" id="UP000095283">
    <property type="component" value="Unplaced"/>
</dbReference>
<evidence type="ECO:0000313" key="1">
    <source>
        <dbReference type="Proteomes" id="UP000095283"/>
    </source>
</evidence>
<name>A0A1I7XB77_HETBA</name>
<dbReference type="WBParaSite" id="Hba_14941">
    <property type="protein sequence ID" value="Hba_14941"/>
    <property type="gene ID" value="Hba_14941"/>
</dbReference>
<reference evidence="2" key="1">
    <citation type="submission" date="2016-11" db="UniProtKB">
        <authorList>
            <consortium name="WormBaseParasite"/>
        </authorList>
    </citation>
    <scope>IDENTIFICATION</scope>
</reference>
<keyword evidence="1" id="KW-1185">Reference proteome</keyword>
<dbReference type="AlphaFoldDB" id="A0A1I7XB77"/>
<evidence type="ECO:0000313" key="2">
    <source>
        <dbReference type="WBParaSite" id="Hba_14941"/>
    </source>
</evidence>
<accession>A0A1I7XB77</accession>